<dbReference type="NCBIfam" id="NF003613">
    <property type="entry name" value="PRK05257.3-4"/>
    <property type="match status" value="1"/>
</dbReference>
<dbReference type="NCBIfam" id="NF003603">
    <property type="entry name" value="PRK05257.1-1"/>
    <property type="match status" value="1"/>
</dbReference>
<evidence type="ECO:0000256" key="1">
    <source>
        <dbReference type="ARBA" id="ARBA00001139"/>
    </source>
</evidence>
<dbReference type="NCBIfam" id="NF003614">
    <property type="entry name" value="PRK05257.3-5"/>
    <property type="match status" value="1"/>
</dbReference>
<dbReference type="NCBIfam" id="NF003609">
    <property type="entry name" value="PRK05257.2-5"/>
    <property type="match status" value="1"/>
</dbReference>
<proteinExistence type="inferred from homology"/>
<evidence type="ECO:0000256" key="9">
    <source>
        <dbReference type="HAMAP-Rule" id="MF_00212"/>
    </source>
</evidence>
<organism evidence="10 11">
    <name type="scientific">Hymenobacter oligotrophus</name>
    <dbReference type="NCBI Taxonomy" id="2319843"/>
    <lineage>
        <taxon>Bacteria</taxon>
        <taxon>Pseudomonadati</taxon>
        <taxon>Bacteroidota</taxon>
        <taxon>Cytophagia</taxon>
        <taxon>Cytophagales</taxon>
        <taxon>Hymenobacteraceae</taxon>
        <taxon>Hymenobacter</taxon>
    </lineage>
</organism>
<dbReference type="Pfam" id="PF06039">
    <property type="entry name" value="Mqo"/>
    <property type="match status" value="1"/>
</dbReference>
<dbReference type="HAMAP" id="MF_00212">
    <property type="entry name" value="MQO"/>
    <property type="match status" value="1"/>
</dbReference>
<reference evidence="10 11" key="1">
    <citation type="submission" date="2018-09" db="EMBL/GenBank/DDBJ databases">
        <title>Hymenobacter medium sp. nov., isolated from R2A medium.</title>
        <authorList>
            <person name="Yingchao G."/>
        </authorList>
    </citation>
    <scope>NUCLEOTIDE SEQUENCE [LARGE SCALE GENOMIC DNA]</scope>
    <source>
        <strain evidence="11">sh-6</strain>
    </source>
</reference>
<protein>
    <recommendedName>
        <fullName evidence="9">Probable malate:quinone oxidoreductase</fullName>
        <ecNumber evidence="9">1.1.5.4</ecNumber>
    </recommendedName>
    <alternativeName>
        <fullName evidence="9">MQO</fullName>
    </alternativeName>
    <alternativeName>
        <fullName evidence="9">Malate dehydrogenase [quinone]</fullName>
    </alternativeName>
</protein>
<comment type="cofactor">
    <cofactor evidence="2 9">
        <name>FAD</name>
        <dbReference type="ChEBI" id="CHEBI:57692"/>
    </cofactor>
</comment>
<dbReference type="Proteomes" id="UP000262802">
    <property type="component" value="Chromosome"/>
</dbReference>
<gene>
    <name evidence="9" type="primary">mqo</name>
    <name evidence="10" type="ORF">D3Y59_06995</name>
</gene>
<evidence type="ECO:0000256" key="6">
    <source>
        <dbReference type="ARBA" id="ARBA00022630"/>
    </source>
</evidence>
<dbReference type="Gene3D" id="3.30.9.10">
    <property type="entry name" value="D-Amino Acid Oxidase, subunit A, domain 2"/>
    <property type="match status" value="1"/>
</dbReference>
<dbReference type="EC" id="1.1.5.4" evidence="9"/>
<dbReference type="Gene3D" id="3.50.50.60">
    <property type="entry name" value="FAD/NAD(P)-binding domain"/>
    <property type="match status" value="1"/>
</dbReference>
<dbReference type="GO" id="GO:0008924">
    <property type="term" value="F:L-malate dehydrogenase (quinone) activity"/>
    <property type="evidence" value="ECO:0007669"/>
    <property type="project" value="UniProtKB-UniRule"/>
</dbReference>
<dbReference type="NCBIfam" id="NF009875">
    <property type="entry name" value="PRK13339.1"/>
    <property type="match status" value="1"/>
</dbReference>
<dbReference type="GO" id="GO:0047545">
    <property type="term" value="F:(S)-2-hydroxyglutarate dehydrogenase activity"/>
    <property type="evidence" value="ECO:0007669"/>
    <property type="project" value="TreeGrafter"/>
</dbReference>
<accession>A0A3B7R007</accession>
<comment type="catalytic activity">
    <reaction evidence="1 9">
        <text>(S)-malate + a quinone = a quinol + oxaloacetate</text>
        <dbReference type="Rhea" id="RHEA:46012"/>
        <dbReference type="ChEBI" id="CHEBI:15589"/>
        <dbReference type="ChEBI" id="CHEBI:16452"/>
        <dbReference type="ChEBI" id="CHEBI:24646"/>
        <dbReference type="ChEBI" id="CHEBI:132124"/>
        <dbReference type="EC" id="1.1.5.4"/>
    </reaction>
</comment>
<dbReference type="RefSeq" id="WP_119444401.1">
    <property type="nucleotide sequence ID" value="NZ_CP032317.1"/>
</dbReference>
<keyword evidence="11" id="KW-1185">Reference proteome</keyword>
<evidence type="ECO:0000256" key="3">
    <source>
        <dbReference type="ARBA" id="ARBA00005012"/>
    </source>
</evidence>
<name>A0A3B7R007_9BACT</name>
<dbReference type="GO" id="GO:0006099">
    <property type="term" value="P:tricarboxylic acid cycle"/>
    <property type="evidence" value="ECO:0007669"/>
    <property type="project" value="UniProtKB-UniRule"/>
</dbReference>
<comment type="similarity">
    <text evidence="4 9">Belongs to the MQO family.</text>
</comment>
<evidence type="ECO:0000256" key="4">
    <source>
        <dbReference type="ARBA" id="ARBA00006389"/>
    </source>
</evidence>
<dbReference type="PANTHER" id="PTHR43104:SF2">
    <property type="entry name" value="L-2-HYDROXYGLUTARATE DEHYDROGENASE, MITOCHONDRIAL"/>
    <property type="match status" value="1"/>
</dbReference>
<dbReference type="InterPro" id="IPR006231">
    <property type="entry name" value="MQO"/>
</dbReference>
<dbReference type="PANTHER" id="PTHR43104">
    <property type="entry name" value="L-2-HYDROXYGLUTARATE DEHYDROGENASE, MITOCHONDRIAL"/>
    <property type="match status" value="1"/>
</dbReference>
<dbReference type="UniPathway" id="UPA00223">
    <property type="reaction ID" value="UER01008"/>
</dbReference>
<evidence type="ECO:0000256" key="2">
    <source>
        <dbReference type="ARBA" id="ARBA00001974"/>
    </source>
</evidence>
<dbReference type="NCBIfam" id="NF003611">
    <property type="entry name" value="PRK05257.3-2"/>
    <property type="match status" value="1"/>
</dbReference>
<evidence type="ECO:0000256" key="5">
    <source>
        <dbReference type="ARBA" id="ARBA00022532"/>
    </source>
</evidence>
<keyword evidence="7 9" id="KW-0274">FAD</keyword>
<dbReference type="NCBIfam" id="TIGR01320">
    <property type="entry name" value="mal_quin_oxido"/>
    <property type="match status" value="1"/>
</dbReference>
<dbReference type="OrthoDB" id="9763983at2"/>
<evidence type="ECO:0000313" key="11">
    <source>
        <dbReference type="Proteomes" id="UP000262802"/>
    </source>
</evidence>
<sequence>MTSIDNSSEQSLDVVLVGAGIMSATLGMMLKELQPELSIAVVERLDVAAAESSDAWNNAGTGHSAFCELNYTPEKADGSIDTSKAIKIADQFEQSKQFWAFLAEKYQVTGLSRFINHIPHLSFVWGEENVNFLRKRHAALTQSPLFKGMGYSEDREQLLKWMPLVMEGRDPSQKVAATCMDMGTDVNFGSLTRGMFHLLQEKPNVAFHFNQEVTKLRRKDDGTWRIKAKDRATGDTLKLRARFVFIGAGGGSLPLLISSGIPEAAGFGGFPVSGQWLKCVNPEVIERHQAKVYGKAEVGSPPMSVPHLDTRMINGKRELLFGPYAGFTTKFLKKGSFLDLPLSIKLSNMRPMIIAGLKNIPLTRYLIDQVRQSPEDRFASLKQYLPEARFEDWELEIAGQRVQVIKKDKKAGGVLEFGTEVVAASDGSIAALLGASPGASTAVSIMVGLIERCFPQQARTPEWQAKFKEMIPSYGVSLHEHPQMVEEIREYTGRVLNLMAAEPTEAK</sequence>
<keyword evidence="8 9" id="KW-0560">Oxidoreductase</keyword>
<dbReference type="NCBIfam" id="NF003606">
    <property type="entry name" value="PRK05257.2-1"/>
    <property type="match status" value="1"/>
</dbReference>
<keyword evidence="6 9" id="KW-0285">Flavoprotein</keyword>
<evidence type="ECO:0000313" key="10">
    <source>
        <dbReference type="EMBL" id="AYA36823.1"/>
    </source>
</evidence>
<dbReference type="EMBL" id="CP032317">
    <property type="protein sequence ID" value="AYA36823.1"/>
    <property type="molecule type" value="Genomic_DNA"/>
</dbReference>
<evidence type="ECO:0000256" key="8">
    <source>
        <dbReference type="ARBA" id="ARBA00023002"/>
    </source>
</evidence>
<dbReference type="SUPFAM" id="SSF51905">
    <property type="entry name" value="FAD/NAD(P)-binding domain"/>
    <property type="match status" value="1"/>
</dbReference>
<comment type="pathway">
    <text evidence="3 9">Carbohydrate metabolism; tricarboxylic acid cycle; oxaloacetate from (S)-malate (quinone route): step 1/1.</text>
</comment>
<dbReference type="NCBIfam" id="NF003605">
    <property type="entry name" value="PRK05257.1-4"/>
    <property type="match status" value="1"/>
</dbReference>
<dbReference type="KEGG" id="hyh:D3Y59_06995"/>
<dbReference type="InterPro" id="IPR036188">
    <property type="entry name" value="FAD/NAD-bd_sf"/>
</dbReference>
<evidence type="ECO:0000256" key="7">
    <source>
        <dbReference type="ARBA" id="ARBA00022827"/>
    </source>
</evidence>
<keyword evidence="5 9" id="KW-0816">Tricarboxylic acid cycle</keyword>
<dbReference type="AlphaFoldDB" id="A0A3B7R007"/>